<proteinExistence type="predicted"/>
<evidence type="ECO:0000256" key="1">
    <source>
        <dbReference type="SAM" id="MobiDB-lite"/>
    </source>
</evidence>
<feature type="compositionally biased region" description="Polar residues" evidence="1">
    <location>
        <begin position="55"/>
        <end position="74"/>
    </location>
</feature>
<dbReference type="AlphaFoldDB" id="A0A4Y7Q1G8"/>
<dbReference type="Proteomes" id="UP000294933">
    <property type="component" value="Unassembled WGS sequence"/>
</dbReference>
<reference evidence="2 3" key="1">
    <citation type="submission" date="2018-06" db="EMBL/GenBank/DDBJ databases">
        <title>A transcriptomic atlas of mushroom development highlights an independent origin of complex multicellularity.</title>
        <authorList>
            <consortium name="DOE Joint Genome Institute"/>
            <person name="Krizsan K."/>
            <person name="Almasi E."/>
            <person name="Merenyi Z."/>
            <person name="Sahu N."/>
            <person name="Viragh M."/>
            <person name="Koszo T."/>
            <person name="Mondo S."/>
            <person name="Kiss B."/>
            <person name="Balint B."/>
            <person name="Kues U."/>
            <person name="Barry K."/>
            <person name="Hegedus J.C."/>
            <person name="Henrissat B."/>
            <person name="Johnson J."/>
            <person name="Lipzen A."/>
            <person name="Ohm R."/>
            <person name="Nagy I."/>
            <person name="Pangilinan J."/>
            <person name="Yan J."/>
            <person name="Xiong Y."/>
            <person name="Grigoriev I.V."/>
            <person name="Hibbett D.S."/>
            <person name="Nagy L.G."/>
        </authorList>
    </citation>
    <scope>NUCLEOTIDE SEQUENCE [LARGE SCALE GENOMIC DNA]</scope>
    <source>
        <strain evidence="2 3">SZMC22713</strain>
    </source>
</reference>
<accession>A0A4Y7Q1G8</accession>
<evidence type="ECO:0000313" key="2">
    <source>
        <dbReference type="EMBL" id="TDL21078.1"/>
    </source>
</evidence>
<protein>
    <submittedName>
        <fullName evidence="2">Uncharacterized protein</fullName>
    </submittedName>
</protein>
<feature type="compositionally biased region" description="Low complexity" evidence="1">
    <location>
        <begin position="201"/>
        <end position="219"/>
    </location>
</feature>
<sequence>MLTRTWPARTFIAHRREGVSLSRAFSSANVISVSAHGDNGGEFLQPPILSREPTHTTFSLSHHSPNTTSAPTRAQSKRPIMTPALTIFSSTASSYDYEFDVDDEVYDSAHSQQDDDHEGKWRKGGLLDRLKRWTGGYNYTPPAEVSGGVGVVGSERKTRGRTPGLEAGVLYSQSPPRSPLRSESYKSDEAETPSLARIDTRTTTTMSRSSSKTTTWSSSSRRHSSSRLSQIGGYGHGRADSDVTIQPPLPSFSRPANDGDAYTAIPSRVARSQHSRSRSTSPVKRTLPTLQRVDSTVLPLSPPLPSPLILPAVRTESVTIKLDMPIVLLEADLYQ</sequence>
<gene>
    <name evidence="2" type="ORF">BD410DRAFT_314724</name>
</gene>
<organism evidence="2 3">
    <name type="scientific">Rickenella mellea</name>
    <dbReference type="NCBI Taxonomy" id="50990"/>
    <lineage>
        <taxon>Eukaryota</taxon>
        <taxon>Fungi</taxon>
        <taxon>Dikarya</taxon>
        <taxon>Basidiomycota</taxon>
        <taxon>Agaricomycotina</taxon>
        <taxon>Agaricomycetes</taxon>
        <taxon>Hymenochaetales</taxon>
        <taxon>Rickenellaceae</taxon>
        <taxon>Rickenella</taxon>
    </lineage>
</organism>
<feature type="region of interest" description="Disordered" evidence="1">
    <location>
        <begin position="145"/>
        <end position="261"/>
    </location>
</feature>
<dbReference type="EMBL" id="ML170183">
    <property type="protein sequence ID" value="TDL21078.1"/>
    <property type="molecule type" value="Genomic_DNA"/>
</dbReference>
<dbReference type="VEuPathDB" id="FungiDB:BD410DRAFT_314724"/>
<evidence type="ECO:0000313" key="3">
    <source>
        <dbReference type="Proteomes" id="UP000294933"/>
    </source>
</evidence>
<keyword evidence="3" id="KW-1185">Reference proteome</keyword>
<name>A0A4Y7Q1G8_9AGAM</name>
<feature type="region of interest" description="Disordered" evidence="1">
    <location>
        <begin position="54"/>
        <end position="75"/>
    </location>
</feature>